<protein>
    <recommendedName>
        <fullName evidence="2">phosphoribosylglycinamide formyltransferase 1</fullName>
        <ecNumber evidence="2">2.1.2.2</ecNumber>
    </recommendedName>
</protein>
<evidence type="ECO:0000313" key="6">
    <source>
        <dbReference type="EMBL" id="WOE74410.1"/>
    </source>
</evidence>
<dbReference type="GO" id="GO:0006189">
    <property type="term" value="P:'de novo' IMP biosynthetic process"/>
    <property type="evidence" value="ECO:0007669"/>
    <property type="project" value="TreeGrafter"/>
</dbReference>
<sequence>MAEAMRIFLLSHDRAKRGSTVAMALQRHGVTPTGFVFEAYRPPKLRRRIARRLAEQGIPVLAPKTQAKADGQDNAAPDPYADILPAAEYAGQEGISATQVADLTSPESLEALRALEPDLFIHAGAGILRAPLLAIPKLGTMNAHMGLLPRYRGMNVAEWSVLEGQQVGCTVHLLDPGIDTGDIIATRNVDVADCDSITALRAKMDRAQLDFLGQTVKTITETGELPPHHPQQEADGRQYFAMHADLKRVLEKRLAK</sequence>
<organism evidence="6 7">
    <name type="scientific">Alterisphingorhabdus coralli</name>
    <dbReference type="NCBI Taxonomy" id="3071408"/>
    <lineage>
        <taxon>Bacteria</taxon>
        <taxon>Pseudomonadati</taxon>
        <taxon>Pseudomonadota</taxon>
        <taxon>Alphaproteobacteria</taxon>
        <taxon>Sphingomonadales</taxon>
        <taxon>Sphingomonadaceae</taxon>
        <taxon>Alterisphingorhabdus (ex Yan et al. 2024)</taxon>
    </lineage>
</organism>
<dbReference type="RefSeq" id="WP_317080659.1">
    <property type="nucleotide sequence ID" value="NZ_CP136594.1"/>
</dbReference>
<name>A0AA97F8E8_9SPHN</name>
<evidence type="ECO:0000256" key="4">
    <source>
        <dbReference type="ARBA" id="ARBA00022755"/>
    </source>
</evidence>
<dbReference type="AlphaFoldDB" id="A0AA97F8E8"/>
<dbReference type="Pfam" id="PF00551">
    <property type="entry name" value="Formyl_trans_N"/>
    <property type="match status" value="1"/>
</dbReference>
<feature type="domain" description="Formyl transferase N-terminal" evidence="5">
    <location>
        <begin position="87"/>
        <end position="208"/>
    </location>
</feature>
<dbReference type="GO" id="GO:0005829">
    <property type="term" value="C:cytosol"/>
    <property type="evidence" value="ECO:0007669"/>
    <property type="project" value="TreeGrafter"/>
</dbReference>
<gene>
    <name evidence="6" type="ORF">RB602_11205</name>
</gene>
<dbReference type="CDD" id="cd08653">
    <property type="entry name" value="FMT_core_like_3"/>
    <property type="match status" value="1"/>
</dbReference>
<accession>A0AA97F8E8</accession>
<dbReference type="GO" id="GO:0004644">
    <property type="term" value="F:phosphoribosylglycinamide formyltransferase activity"/>
    <property type="evidence" value="ECO:0007669"/>
    <property type="project" value="UniProtKB-EC"/>
</dbReference>
<reference evidence="6 7" key="1">
    <citation type="submission" date="2023-10" db="EMBL/GenBank/DDBJ databases">
        <title>Complete genome sequence of a Sphingomonadaceae bacterium.</title>
        <authorList>
            <person name="Yan C."/>
        </authorList>
    </citation>
    <scope>NUCLEOTIDE SEQUENCE [LARGE SCALE GENOMIC DNA]</scope>
    <source>
        <strain evidence="6 7">SCSIO 66989</strain>
    </source>
</reference>
<proteinExistence type="predicted"/>
<evidence type="ECO:0000256" key="1">
    <source>
        <dbReference type="ARBA" id="ARBA00005054"/>
    </source>
</evidence>
<dbReference type="InterPro" id="IPR002376">
    <property type="entry name" value="Formyl_transf_N"/>
</dbReference>
<dbReference type="Proteomes" id="UP001302429">
    <property type="component" value="Chromosome"/>
</dbReference>
<dbReference type="InterPro" id="IPR036477">
    <property type="entry name" value="Formyl_transf_N_sf"/>
</dbReference>
<dbReference type="SUPFAM" id="SSF53328">
    <property type="entry name" value="Formyltransferase"/>
    <property type="match status" value="1"/>
</dbReference>
<dbReference type="PANTHER" id="PTHR43369">
    <property type="entry name" value="PHOSPHORIBOSYLGLYCINAMIDE FORMYLTRANSFERASE"/>
    <property type="match status" value="1"/>
</dbReference>
<evidence type="ECO:0000259" key="5">
    <source>
        <dbReference type="Pfam" id="PF00551"/>
    </source>
</evidence>
<keyword evidence="3 6" id="KW-0808">Transferase</keyword>
<evidence type="ECO:0000313" key="7">
    <source>
        <dbReference type="Proteomes" id="UP001302429"/>
    </source>
</evidence>
<evidence type="ECO:0000256" key="2">
    <source>
        <dbReference type="ARBA" id="ARBA00012254"/>
    </source>
</evidence>
<dbReference type="EMBL" id="CP136594">
    <property type="protein sequence ID" value="WOE74410.1"/>
    <property type="molecule type" value="Genomic_DNA"/>
</dbReference>
<evidence type="ECO:0000256" key="3">
    <source>
        <dbReference type="ARBA" id="ARBA00022679"/>
    </source>
</evidence>
<dbReference type="KEGG" id="acoa:RB602_11205"/>
<keyword evidence="4" id="KW-0658">Purine biosynthesis</keyword>
<keyword evidence="7" id="KW-1185">Reference proteome</keyword>
<comment type="pathway">
    <text evidence="1">Purine metabolism; IMP biosynthesis via de novo pathway; N(2)-formyl-N(1)-(5-phospho-D-ribosyl)glycinamide from N(1)-(5-phospho-D-ribosyl)glycinamide (10-formyl THF route): step 1/1.</text>
</comment>
<dbReference type="PANTHER" id="PTHR43369:SF2">
    <property type="entry name" value="PHOSPHORIBOSYLGLYCINAMIDE FORMYLTRANSFERASE"/>
    <property type="match status" value="1"/>
</dbReference>
<dbReference type="Gene3D" id="3.40.50.12230">
    <property type="match status" value="1"/>
</dbReference>
<dbReference type="EC" id="2.1.2.2" evidence="2"/>